<reference evidence="9 10" key="1">
    <citation type="submission" date="2019-06" db="EMBL/GenBank/DDBJ databases">
        <title>Sequencing the genomes of 1000 actinobacteria strains.</title>
        <authorList>
            <person name="Klenk H.-P."/>
        </authorList>
    </citation>
    <scope>NUCLEOTIDE SEQUENCE [LARGE SCALE GENOMIC DNA]</scope>
    <source>
        <strain evidence="9 10">DSM 12362</strain>
    </source>
</reference>
<feature type="domain" description="Cytochrome c assembly protein" evidence="8">
    <location>
        <begin position="111"/>
        <end position="317"/>
    </location>
</feature>
<feature type="compositionally biased region" description="Low complexity" evidence="6">
    <location>
        <begin position="49"/>
        <end position="63"/>
    </location>
</feature>
<evidence type="ECO:0000256" key="3">
    <source>
        <dbReference type="ARBA" id="ARBA00022748"/>
    </source>
</evidence>
<evidence type="ECO:0000259" key="8">
    <source>
        <dbReference type="Pfam" id="PF01578"/>
    </source>
</evidence>
<evidence type="ECO:0000256" key="6">
    <source>
        <dbReference type="SAM" id="MobiDB-lite"/>
    </source>
</evidence>
<comment type="caution">
    <text evidence="9">The sequence shown here is derived from an EMBL/GenBank/DDBJ whole genome shotgun (WGS) entry which is preliminary data.</text>
</comment>
<name>A0A543KKK5_9MICO</name>
<proteinExistence type="predicted"/>
<dbReference type="OrthoDB" id="9814290at2"/>
<dbReference type="InterPro" id="IPR017562">
    <property type="entry name" value="Cyt_c_biogenesis_CcsA"/>
</dbReference>
<feature type="transmembrane region" description="Helical" evidence="7">
    <location>
        <begin position="79"/>
        <end position="100"/>
    </location>
</feature>
<dbReference type="RefSeq" id="WP_141817342.1">
    <property type="nucleotide sequence ID" value="NZ_BAAAIL010000003.1"/>
</dbReference>
<evidence type="ECO:0000313" key="10">
    <source>
        <dbReference type="Proteomes" id="UP000315133"/>
    </source>
</evidence>
<keyword evidence="10" id="KW-1185">Reference proteome</keyword>
<feature type="transmembrane region" description="Helical" evidence="7">
    <location>
        <begin position="173"/>
        <end position="201"/>
    </location>
</feature>
<keyword evidence="2 7" id="KW-0812">Transmembrane</keyword>
<feature type="transmembrane region" description="Helical" evidence="7">
    <location>
        <begin position="265"/>
        <end position="280"/>
    </location>
</feature>
<dbReference type="GO" id="GO:0017004">
    <property type="term" value="P:cytochrome complex assembly"/>
    <property type="evidence" value="ECO:0007669"/>
    <property type="project" value="UniProtKB-KW"/>
</dbReference>
<dbReference type="InterPro" id="IPR045062">
    <property type="entry name" value="Cyt_c_biogenesis_CcsA/CcmC"/>
</dbReference>
<keyword evidence="4 7" id="KW-1133">Transmembrane helix</keyword>
<keyword evidence="5 7" id="KW-0472">Membrane</keyword>
<gene>
    <name evidence="9" type="ORF">FB476_0453</name>
</gene>
<dbReference type="EMBL" id="VFPU01000001">
    <property type="protein sequence ID" value="TQM95608.1"/>
    <property type="molecule type" value="Genomic_DNA"/>
</dbReference>
<feature type="region of interest" description="Disordered" evidence="6">
    <location>
        <begin position="44"/>
        <end position="72"/>
    </location>
</feature>
<dbReference type="PANTHER" id="PTHR30071">
    <property type="entry name" value="HEME EXPORTER PROTEIN C"/>
    <property type="match status" value="1"/>
</dbReference>
<accession>A0A543KKK5</accession>
<dbReference type="Pfam" id="PF01578">
    <property type="entry name" value="Cytochrom_C_asm"/>
    <property type="match status" value="1"/>
</dbReference>
<keyword evidence="3" id="KW-0201">Cytochrome c-type biogenesis</keyword>
<dbReference type="PANTHER" id="PTHR30071:SF1">
    <property type="entry name" value="CYTOCHROME B_B6 PROTEIN-RELATED"/>
    <property type="match status" value="1"/>
</dbReference>
<evidence type="ECO:0000256" key="7">
    <source>
        <dbReference type="SAM" id="Phobius"/>
    </source>
</evidence>
<feature type="transmembrane region" description="Helical" evidence="7">
    <location>
        <begin position="112"/>
        <end position="131"/>
    </location>
</feature>
<feature type="transmembrane region" description="Helical" evidence="7">
    <location>
        <begin position="292"/>
        <end position="313"/>
    </location>
</feature>
<evidence type="ECO:0000256" key="2">
    <source>
        <dbReference type="ARBA" id="ARBA00022692"/>
    </source>
</evidence>
<dbReference type="NCBIfam" id="TIGR03144">
    <property type="entry name" value="cytochr_II_ccsB"/>
    <property type="match status" value="1"/>
</dbReference>
<comment type="subcellular location">
    <subcellularLocation>
        <location evidence="1">Membrane</location>
        <topology evidence="1">Multi-pass membrane protein</topology>
    </subcellularLocation>
</comment>
<dbReference type="Proteomes" id="UP000315133">
    <property type="component" value="Unassembled WGS sequence"/>
</dbReference>
<evidence type="ECO:0000256" key="1">
    <source>
        <dbReference type="ARBA" id="ARBA00004141"/>
    </source>
</evidence>
<evidence type="ECO:0000256" key="4">
    <source>
        <dbReference type="ARBA" id="ARBA00022989"/>
    </source>
</evidence>
<organism evidence="9 10">
    <name type="scientific">Ornithinimicrobium humiphilum</name>
    <dbReference type="NCBI Taxonomy" id="125288"/>
    <lineage>
        <taxon>Bacteria</taxon>
        <taxon>Bacillati</taxon>
        <taxon>Actinomycetota</taxon>
        <taxon>Actinomycetes</taxon>
        <taxon>Micrococcales</taxon>
        <taxon>Ornithinimicrobiaceae</taxon>
        <taxon>Ornithinimicrobium</taxon>
    </lineage>
</organism>
<dbReference type="InterPro" id="IPR002541">
    <property type="entry name" value="Cyt_c_assembly"/>
</dbReference>
<evidence type="ECO:0000313" key="9">
    <source>
        <dbReference type="EMBL" id="TQM95608.1"/>
    </source>
</evidence>
<protein>
    <submittedName>
        <fullName evidence="9">Cytochrome c-type biogenesis protein CcsB</fullName>
    </submittedName>
</protein>
<feature type="transmembrane region" description="Helical" evidence="7">
    <location>
        <begin position="12"/>
        <end position="37"/>
    </location>
</feature>
<dbReference type="AlphaFoldDB" id="A0A543KKK5"/>
<dbReference type="GO" id="GO:0020037">
    <property type="term" value="F:heme binding"/>
    <property type="evidence" value="ECO:0007669"/>
    <property type="project" value="InterPro"/>
</dbReference>
<dbReference type="GO" id="GO:0005886">
    <property type="term" value="C:plasma membrane"/>
    <property type="evidence" value="ECO:0007669"/>
    <property type="project" value="TreeGrafter"/>
</dbReference>
<sequence length="324" mass="35268">MTNTTLAMASDYFAWAAMVVLALAMVAFSAHLAVTGATRERRVDRERTPVAVGAGAPAPATDDPSVDDVPAGRTPTRRWGVIGLQLTWLATLAVVGATALRGLSVGRAPLGNMYEFTLFTVSFVLVVFSVWSLRKDRLWLGAFVVLPSLVFLGAAKLAWYTEASQLMPALNSIWLVIHVVVATLSVALFTIGAAIGVAYLAKDSSEQGGRELRWLRALPPARSLEQLTYGIHIVAFPLWTFTVIAGAIWAEQAWGRYWGWDPKETWSFVIWAVYAGYLHARATTGWSTRRSTWVALAGFACIIINYTVVNLLMTGLHSYSGVSS</sequence>
<feature type="transmembrane region" description="Helical" evidence="7">
    <location>
        <begin position="138"/>
        <end position="161"/>
    </location>
</feature>
<evidence type="ECO:0000256" key="5">
    <source>
        <dbReference type="ARBA" id="ARBA00023136"/>
    </source>
</evidence>
<feature type="transmembrane region" description="Helical" evidence="7">
    <location>
        <begin position="229"/>
        <end position="250"/>
    </location>
</feature>